<feature type="region of interest" description="Disordered" evidence="1">
    <location>
        <begin position="85"/>
        <end position="108"/>
    </location>
</feature>
<accession>A0A6A6XWS5</accession>
<organism evidence="2 3">
    <name type="scientific">Melanomma pulvis-pyrius CBS 109.77</name>
    <dbReference type="NCBI Taxonomy" id="1314802"/>
    <lineage>
        <taxon>Eukaryota</taxon>
        <taxon>Fungi</taxon>
        <taxon>Dikarya</taxon>
        <taxon>Ascomycota</taxon>
        <taxon>Pezizomycotina</taxon>
        <taxon>Dothideomycetes</taxon>
        <taxon>Pleosporomycetidae</taxon>
        <taxon>Pleosporales</taxon>
        <taxon>Melanommataceae</taxon>
        <taxon>Melanomma</taxon>
    </lineage>
</organism>
<dbReference type="Proteomes" id="UP000799757">
    <property type="component" value="Unassembled WGS sequence"/>
</dbReference>
<dbReference type="OrthoDB" id="3786746at2759"/>
<evidence type="ECO:0000313" key="2">
    <source>
        <dbReference type="EMBL" id="KAF2801001.1"/>
    </source>
</evidence>
<dbReference type="EMBL" id="MU001740">
    <property type="protein sequence ID" value="KAF2801001.1"/>
    <property type="molecule type" value="Genomic_DNA"/>
</dbReference>
<evidence type="ECO:0000313" key="3">
    <source>
        <dbReference type="Proteomes" id="UP000799757"/>
    </source>
</evidence>
<name>A0A6A6XWS5_9PLEO</name>
<feature type="compositionally biased region" description="Low complexity" evidence="1">
    <location>
        <begin position="38"/>
        <end position="49"/>
    </location>
</feature>
<reference evidence="2" key="1">
    <citation type="journal article" date="2020" name="Stud. Mycol.">
        <title>101 Dothideomycetes genomes: a test case for predicting lifestyles and emergence of pathogens.</title>
        <authorList>
            <person name="Haridas S."/>
            <person name="Albert R."/>
            <person name="Binder M."/>
            <person name="Bloem J."/>
            <person name="Labutti K."/>
            <person name="Salamov A."/>
            <person name="Andreopoulos B."/>
            <person name="Baker S."/>
            <person name="Barry K."/>
            <person name="Bills G."/>
            <person name="Bluhm B."/>
            <person name="Cannon C."/>
            <person name="Castanera R."/>
            <person name="Culley D."/>
            <person name="Daum C."/>
            <person name="Ezra D."/>
            <person name="Gonzalez J."/>
            <person name="Henrissat B."/>
            <person name="Kuo A."/>
            <person name="Liang C."/>
            <person name="Lipzen A."/>
            <person name="Lutzoni F."/>
            <person name="Magnuson J."/>
            <person name="Mondo S."/>
            <person name="Nolan M."/>
            <person name="Ohm R."/>
            <person name="Pangilinan J."/>
            <person name="Park H.-J."/>
            <person name="Ramirez L."/>
            <person name="Alfaro M."/>
            <person name="Sun H."/>
            <person name="Tritt A."/>
            <person name="Yoshinaga Y."/>
            <person name="Zwiers L.-H."/>
            <person name="Turgeon B."/>
            <person name="Goodwin S."/>
            <person name="Spatafora J."/>
            <person name="Crous P."/>
            <person name="Grigoriev I."/>
        </authorList>
    </citation>
    <scope>NUCLEOTIDE SEQUENCE</scope>
    <source>
        <strain evidence="2">CBS 109.77</strain>
    </source>
</reference>
<keyword evidence="3" id="KW-1185">Reference proteome</keyword>
<proteinExistence type="predicted"/>
<sequence>MDASNPRNTRLVGLPANPRAQRQMLYPLDTSMSMGSAPSQHSQHSSYSSLPPPPYTPTEKPSRQVFIDPRVRNADSLIFANATIPLSPTSSTSSDSQSQSQPLNGLAPRKRNGFARLFCCFGREERARRRFARDNDYEKVGGDLHWSEY</sequence>
<evidence type="ECO:0000256" key="1">
    <source>
        <dbReference type="SAM" id="MobiDB-lite"/>
    </source>
</evidence>
<gene>
    <name evidence="2" type="ORF">K505DRAFT_320105</name>
</gene>
<feature type="compositionally biased region" description="Low complexity" evidence="1">
    <location>
        <begin position="85"/>
        <end position="103"/>
    </location>
</feature>
<protein>
    <submittedName>
        <fullName evidence="2">Uncharacterized protein</fullName>
    </submittedName>
</protein>
<feature type="region of interest" description="Disordered" evidence="1">
    <location>
        <begin position="1"/>
        <end position="63"/>
    </location>
</feature>
<dbReference type="AlphaFoldDB" id="A0A6A6XWS5"/>